<keyword evidence="7" id="KW-0276">Fatty acid metabolism</keyword>
<evidence type="ECO:0000256" key="2">
    <source>
        <dbReference type="ARBA" id="ARBA00004477"/>
    </source>
</evidence>
<evidence type="ECO:0000256" key="14">
    <source>
        <dbReference type="SAM" id="Phobius"/>
    </source>
</evidence>
<keyword evidence="13" id="KW-0275">Fatty acid biosynthesis</keyword>
<keyword evidence="4 14" id="KW-0812">Transmembrane</keyword>
<evidence type="ECO:0000256" key="5">
    <source>
        <dbReference type="ARBA" id="ARBA00022723"/>
    </source>
</evidence>
<evidence type="ECO:0000256" key="11">
    <source>
        <dbReference type="ARBA" id="ARBA00023098"/>
    </source>
</evidence>
<keyword evidence="3" id="KW-0444">Lipid biosynthesis</keyword>
<feature type="transmembrane region" description="Helical" evidence="14">
    <location>
        <begin position="123"/>
        <end position="142"/>
    </location>
</feature>
<keyword evidence="8" id="KW-0862">Zinc</keyword>
<accession>A0ABX7E712</accession>
<keyword evidence="5" id="KW-0479">Metal-binding</keyword>
<keyword evidence="9 14" id="KW-1133">Transmembrane helix</keyword>
<evidence type="ECO:0000256" key="12">
    <source>
        <dbReference type="ARBA" id="ARBA00023136"/>
    </source>
</evidence>
<dbReference type="PANTHER" id="PTHR12863:SF1">
    <property type="entry name" value="FATTY ACID 2-HYDROXYLASE"/>
    <property type="match status" value="1"/>
</dbReference>
<comment type="subcellular location">
    <subcellularLocation>
        <location evidence="2">Endoplasmic reticulum membrane</location>
        <topology evidence="2">Multi-pass membrane protein</topology>
    </subcellularLocation>
</comment>
<evidence type="ECO:0000256" key="3">
    <source>
        <dbReference type="ARBA" id="ARBA00022516"/>
    </source>
</evidence>
<keyword evidence="10" id="KW-0560">Oxidoreductase</keyword>
<feature type="transmembrane region" description="Helical" evidence="14">
    <location>
        <begin position="12"/>
        <end position="31"/>
    </location>
</feature>
<name>A0ABX7E712_9BACI</name>
<dbReference type="PANTHER" id="PTHR12863">
    <property type="entry name" value="FATTY ACID HYDROXYLASE"/>
    <property type="match status" value="1"/>
</dbReference>
<evidence type="ECO:0000256" key="4">
    <source>
        <dbReference type="ARBA" id="ARBA00022692"/>
    </source>
</evidence>
<evidence type="ECO:0000313" key="17">
    <source>
        <dbReference type="Proteomes" id="UP000595691"/>
    </source>
</evidence>
<organism evidence="16 17">
    <name type="scientific">Heyndrickxia vini</name>
    <dbReference type="NCBI Taxonomy" id="1476025"/>
    <lineage>
        <taxon>Bacteria</taxon>
        <taxon>Bacillati</taxon>
        <taxon>Bacillota</taxon>
        <taxon>Bacilli</taxon>
        <taxon>Bacillales</taxon>
        <taxon>Bacillaceae</taxon>
        <taxon>Heyndrickxia</taxon>
    </lineage>
</organism>
<feature type="domain" description="Fatty acid hydroxylase" evidence="15">
    <location>
        <begin position="50"/>
        <end position="190"/>
    </location>
</feature>
<evidence type="ECO:0000313" key="16">
    <source>
        <dbReference type="EMBL" id="QQZ11508.1"/>
    </source>
</evidence>
<keyword evidence="12 14" id="KW-0472">Membrane</keyword>
<keyword evidence="6" id="KW-0256">Endoplasmic reticulum</keyword>
<evidence type="ECO:0000256" key="1">
    <source>
        <dbReference type="ARBA" id="ARBA00001947"/>
    </source>
</evidence>
<proteinExistence type="predicted"/>
<reference evidence="16 17" key="1">
    <citation type="submission" date="2020-11" db="EMBL/GenBank/DDBJ databases">
        <title>Taxonomic evaluation of the Bacillus sporothermodurans group of bacteria based on whole genome sequences.</title>
        <authorList>
            <person name="Fiedler G."/>
            <person name="Herbstmann A.-D."/>
            <person name="Doll E."/>
            <person name="Wenning M."/>
            <person name="Brinks E."/>
            <person name="Kabisch J."/>
            <person name="Breitenwieser F."/>
            <person name="Lappann M."/>
            <person name="Boehnlein C."/>
            <person name="Franz C."/>
        </authorList>
    </citation>
    <scope>NUCLEOTIDE SEQUENCE [LARGE SCALE GENOMIC DNA]</scope>
    <source>
        <strain evidence="16 17">JCM 19841</strain>
    </source>
</reference>
<dbReference type="InterPro" id="IPR006694">
    <property type="entry name" value="Fatty_acid_hydroxylase"/>
</dbReference>
<protein>
    <submittedName>
        <fullName evidence="16">Sterol desaturase family protein</fullName>
    </submittedName>
</protein>
<comment type="cofactor">
    <cofactor evidence="1">
        <name>Zn(2+)</name>
        <dbReference type="ChEBI" id="CHEBI:29105"/>
    </cofactor>
</comment>
<sequence>MRRSRMKTKNLYRDFFLHFDILVMMILLVGFVSSVTIMGLTLFTLLCFSIGLVFFIFSEYLTHRFLFHLKAPRNPFFLKALKRLHYDHHKHPNDLKLLFLPIWYSIPQFIILSFVFYLFTRTIAGTLAFGIGLIVMLLIYEWRHYVAHRPIKPKTKFGLWVKKTHMLHHFKNENYWYGVSNPFVDVLFGTLKNQNEVENSETVKNLERRVQ</sequence>
<evidence type="ECO:0000256" key="7">
    <source>
        <dbReference type="ARBA" id="ARBA00022832"/>
    </source>
</evidence>
<feature type="transmembrane region" description="Helical" evidence="14">
    <location>
        <begin position="97"/>
        <end position="117"/>
    </location>
</feature>
<dbReference type="EMBL" id="CP065425">
    <property type="protein sequence ID" value="QQZ11508.1"/>
    <property type="molecule type" value="Genomic_DNA"/>
</dbReference>
<evidence type="ECO:0000256" key="13">
    <source>
        <dbReference type="ARBA" id="ARBA00023160"/>
    </source>
</evidence>
<dbReference type="Proteomes" id="UP000595691">
    <property type="component" value="Chromosome"/>
</dbReference>
<evidence type="ECO:0000256" key="6">
    <source>
        <dbReference type="ARBA" id="ARBA00022824"/>
    </source>
</evidence>
<keyword evidence="17" id="KW-1185">Reference proteome</keyword>
<keyword evidence="11" id="KW-0443">Lipid metabolism</keyword>
<feature type="transmembrane region" description="Helical" evidence="14">
    <location>
        <begin position="37"/>
        <end position="57"/>
    </location>
</feature>
<dbReference type="InterPro" id="IPR014430">
    <property type="entry name" value="Scs7"/>
</dbReference>
<evidence type="ECO:0000256" key="8">
    <source>
        <dbReference type="ARBA" id="ARBA00022833"/>
    </source>
</evidence>
<evidence type="ECO:0000259" key="15">
    <source>
        <dbReference type="Pfam" id="PF04116"/>
    </source>
</evidence>
<evidence type="ECO:0000256" key="9">
    <source>
        <dbReference type="ARBA" id="ARBA00022989"/>
    </source>
</evidence>
<gene>
    <name evidence="16" type="ORF">I5776_10890</name>
</gene>
<evidence type="ECO:0000256" key="10">
    <source>
        <dbReference type="ARBA" id="ARBA00023002"/>
    </source>
</evidence>
<dbReference type="Pfam" id="PF04116">
    <property type="entry name" value="FA_hydroxylase"/>
    <property type="match status" value="1"/>
</dbReference>